<keyword evidence="4" id="KW-1185">Reference proteome</keyword>
<evidence type="ECO:0000313" key="3">
    <source>
        <dbReference type="EMBL" id="CAG9318098.1"/>
    </source>
</evidence>
<dbReference type="SMART" id="SM00312">
    <property type="entry name" value="PX"/>
    <property type="match status" value="3"/>
</dbReference>
<dbReference type="Gene3D" id="3.30.1520.10">
    <property type="entry name" value="Phox-like domain"/>
    <property type="match status" value="3"/>
</dbReference>
<sequence length="636" mass="75377">MERLYIVIILAFFMIIPIWFIGYSIRRCIRHWHDGIDRTQTITKNLVIKYICNISSAIFNLIHVFYIVPCDIYEIDEKTARIIFFTCLGISWLFSLYLVNFEHRRRLLTTWYGLRSFWPINMLLQMCFTIFILLDPRENSEMLQEWKIASFVMGWCASTILSLYSFFKPNEFTVIYLEPLLFQTHNNNIAGRQNSKRRSVIALEELETKLITTSIKECKVKTEKNRQVVYYHIIVTVGNDTHTVRKTYPDFECLHNSLREKFPKTEYPNLEFPKFPMTMSGSAKIDERKHALDEYLGNLCFPEFMIDDFLNFLHIEGQGRTTCIEAHKKIMGEERRPSIISDTIASNHGSFAAYYFSPRDFLKDDAEQRKLNNYQLQSYINLRIVKWVEEKEHIEYIIQWKAVKLAGEGVVMKRYSEIWDLHRRLRKILAPAGLPSFPKKNYMQTLRKKDNEAIDIRKIELENYLGHILNDPAYICQELLDFIECKLTIESLWKCNNTEWSYLLYTPISWDNELDKDSHFIIYTLKFGKFEKSKKIDEWTVKRRYKDFDQLNNFLIKRSSSPMLNNYLNVRNNWKLIKQTESTFPVLPGKSLTPLSSPKEIDNRRQGLEAFLEGLLTIPSVIDAFEFKSFINDCEG</sequence>
<dbReference type="EMBL" id="CAJZBQ010000020">
    <property type="protein sequence ID" value="CAG9318098.1"/>
    <property type="molecule type" value="Genomic_DNA"/>
</dbReference>
<dbReference type="GO" id="GO:0035091">
    <property type="term" value="F:phosphatidylinositol binding"/>
    <property type="evidence" value="ECO:0007669"/>
    <property type="project" value="InterPro"/>
</dbReference>
<feature type="domain" description="PX" evidence="2">
    <location>
        <begin position="374"/>
        <end position="490"/>
    </location>
</feature>
<name>A0AAU9IWM0_9CILI</name>
<dbReference type="AlphaFoldDB" id="A0AAU9IWM0"/>
<dbReference type="CDD" id="cd06093">
    <property type="entry name" value="PX_domain"/>
    <property type="match status" value="3"/>
</dbReference>
<keyword evidence="1" id="KW-1133">Transmembrane helix</keyword>
<keyword evidence="1" id="KW-0472">Membrane</keyword>
<dbReference type="InterPro" id="IPR036871">
    <property type="entry name" value="PX_dom_sf"/>
</dbReference>
<protein>
    <recommendedName>
        <fullName evidence="2">PX domain-containing protein</fullName>
    </recommendedName>
</protein>
<reference evidence="3" key="1">
    <citation type="submission" date="2021-09" db="EMBL/GenBank/DDBJ databases">
        <authorList>
            <consortium name="AG Swart"/>
            <person name="Singh M."/>
            <person name="Singh A."/>
            <person name="Seah K."/>
            <person name="Emmerich C."/>
        </authorList>
    </citation>
    <scope>NUCLEOTIDE SEQUENCE</scope>
    <source>
        <strain evidence="3">ATCC30299</strain>
    </source>
</reference>
<feature type="transmembrane region" description="Helical" evidence="1">
    <location>
        <begin position="46"/>
        <end position="68"/>
    </location>
</feature>
<feature type="domain" description="PX" evidence="2">
    <location>
        <begin position="209"/>
        <end position="321"/>
    </location>
</feature>
<feature type="transmembrane region" description="Helical" evidence="1">
    <location>
        <begin position="6"/>
        <end position="25"/>
    </location>
</feature>
<evidence type="ECO:0000256" key="1">
    <source>
        <dbReference type="SAM" id="Phobius"/>
    </source>
</evidence>
<feature type="transmembrane region" description="Helical" evidence="1">
    <location>
        <begin position="112"/>
        <end position="134"/>
    </location>
</feature>
<keyword evidence="1" id="KW-0812">Transmembrane</keyword>
<dbReference type="PANTHER" id="PTHR22775:SF3">
    <property type="entry name" value="SORTING NEXIN-13"/>
    <property type="match status" value="1"/>
</dbReference>
<proteinExistence type="predicted"/>
<dbReference type="Proteomes" id="UP001162131">
    <property type="component" value="Unassembled WGS sequence"/>
</dbReference>
<feature type="domain" description="PX" evidence="2">
    <location>
        <begin position="501"/>
        <end position="636"/>
    </location>
</feature>
<dbReference type="Pfam" id="PF00787">
    <property type="entry name" value="PX"/>
    <property type="match status" value="3"/>
</dbReference>
<feature type="transmembrane region" description="Helical" evidence="1">
    <location>
        <begin position="146"/>
        <end position="167"/>
    </location>
</feature>
<comment type="caution">
    <text evidence="3">The sequence shown here is derived from an EMBL/GenBank/DDBJ whole genome shotgun (WGS) entry which is preliminary data.</text>
</comment>
<accession>A0AAU9IWM0</accession>
<dbReference type="PROSITE" id="PS50195">
    <property type="entry name" value="PX"/>
    <property type="match status" value="3"/>
</dbReference>
<evidence type="ECO:0000313" key="4">
    <source>
        <dbReference type="Proteomes" id="UP001162131"/>
    </source>
</evidence>
<organism evidence="3 4">
    <name type="scientific">Blepharisma stoltei</name>
    <dbReference type="NCBI Taxonomy" id="1481888"/>
    <lineage>
        <taxon>Eukaryota</taxon>
        <taxon>Sar</taxon>
        <taxon>Alveolata</taxon>
        <taxon>Ciliophora</taxon>
        <taxon>Postciliodesmatophora</taxon>
        <taxon>Heterotrichea</taxon>
        <taxon>Heterotrichida</taxon>
        <taxon>Blepharismidae</taxon>
        <taxon>Blepharisma</taxon>
    </lineage>
</organism>
<dbReference type="PANTHER" id="PTHR22775">
    <property type="entry name" value="SORTING NEXIN"/>
    <property type="match status" value="1"/>
</dbReference>
<dbReference type="SUPFAM" id="SSF64268">
    <property type="entry name" value="PX domain"/>
    <property type="match status" value="3"/>
</dbReference>
<dbReference type="InterPro" id="IPR001683">
    <property type="entry name" value="PX_dom"/>
</dbReference>
<feature type="transmembrane region" description="Helical" evidence="1">
    <location>
        <begin position="80"/>
        <end position="100"/>
    </location>
</feature>
<evidence type="ECO:0000259" key="2">
    <source>
        <dbReference type="PROSITE" id="PS50195"/>
    </source>
</evidence>
<gene>
    <name evidence="3" type="ORF">BSTOLATCC_MIC20582</name>
</gene>